<reference evidence="1" key="1">
    <citation type="submission" date="2018-06" db="EMBL/GenBank/DDBJ databases">
        <authorList>
            <person name="Zhirakovskaya E."/>
        </authorList>
    </citation>
    <scope>NUCLEOTIDE SEQUENCE</scope>
</reference>
<sequence length="96" mass="11119">MKIKSLLLLILLLNSQLSIAQEEVVDIEGTSIIGNRELPKVMYIVPWKKSQLPDMESLPIDRLVDEALAPIDRKEFKQQIEFHEQLNPISESEEEY</sequence>
<evidence type="ECO:0000313" key="1">
    <source>
        <dbReference type="EMBL" id="VAW96850.1"/>
    </source>
</evidence>
<name>A0A3B1A5M4_9ZZZZ</name>
<accession>A0A3B1A5M4</accession>
<protein>
    <submittedName>
        <fullName evidence="1">Uncharacterized protein</fullName>
    </submittedName>
</protein>
<proteinExistence type="predicted"/>
<organism evidence="1">
    <name type="scientific">hydrothermal vent metagenome</name>
    <dbReference type="NCBI Taxonomy" id="652676"/>
    <lineage>
        <taxon>unclassified sequences</taxon>
        <taxon>metagenomes</taxon>
        <taxon>ecological metagenomes</taxon>
    </lineage>
</organism>
<dbReference type="EMBL" id="UOFS01000030">
    <property type="protein sequence ID" value="VAW96850.1"/>
    <property type="molecule type" value="Genomic_DNA"/>
</dbReference>
<dbReference type="AlphaFoldDB" id="A0A3B1A5M4"/>
<gene>
    <name evidence="1" type="ORF">MNBD_GAMMA22-1233</name>
</gene>